<sequence length="537" mass="58729">MGEGNAAEGLSKSRPVLGDLTNQLGARRYSEREKNGIKNFNFNGEDTAKRIRGGNQASLRSCTEINSLKGNVVLHISKVPSENRDLSVPDLSSGFEMDSAEGHCLKGSKVHGGNEDIKILDLDGGTGCQVINEMDFHDALVDSCEIGGIEIDALPSRDKIDTENHNGPELMDLERGRAVHFVASEADGRCSKSDLLEKNGLPGIAEVVPENKFASLAHAIRGNAVDLTINSGGELKLDGSKLYKRKNDSNLMDLDKGNALNLVSVEANDEVGDSFSADTSRTVSETGIDCLHEGKDFDVHESKASLEYTQSDINEYQNDANDHNANNLVLSHCGSIDCTALPELQETRVFGVEGSTELKKGNECAYVSVGTSSLRACSCSFCTKAAYIWLDLNYQDIKARVSATEKSRKEASMLAQKSIRSKVIEKNGAESFTRVSKLESNLMYQWRSSFNTCQGYGKKRVIGSRNILLAGSQTTTTGRLARKMQDRLEVDQCYTIRKALNQFPEALKLLVRSMILHSSQCSSRNFSRSGSLEHLMM</sequence>
<feature type="region of interest" description="Disordered" evidence="1">
    <location>
        <begin position="1"/>
        <end position="27"/>
    </location>
</feature>
<protein>
    <submittedName>
        <fullName evidence="2">Uncharacterized protein</fullName>
    </submittedName>
</protein>
<comment type="caution">
    <text evidence="2">The sequence shown here is derived from an EMBL/GenBank/DDBJ whole genome shotgun (WGS) entry which is preliminary data.</text>
</comment>
<gene>
    <name evidence="2" type="ORF">Scaly_0107300</name>
</gene>
<reference evidence="2" key="2">
    <citation type="journal article" date="2024" name="Plant">
        <title>Genomic evolution and insights into agronomic trait innovations of Sesamum species.</title>
        <authorList>
            <person name="Miao H."/>
            <person name="Wang L."/>
            <person name="Qu L."/>
            <person name="Liu H."/>
            <person name="Sun Y."/>
            <person name="Le M."/>
            <person name="Wang Q."/>
            <person name="Wei S."/>
            <person name="Zheng Y."/>
            <person name="Lin W."/>
            <person name="Duan Y."/>
            <person name="Cao H."/>
            <person name="Xiong S."/>
            <person name="Wang X."/>
            <person name="Wei L."/>
            <person name="Li C."/>
            <person name="Ma Q."/>
            <person name="Ju M."/>
            <person name="Zhao R."/>
            <person name="Li G."/>
            <person name="Mu C."/>
            <person name="Tian Q."/>
            <person name="Mei H."/>
            <person name="Zhang T."/>
            <person name="Gao T."/>
            <person name="Zhang H."/>
        </authorList>
    </citation>
    <scope>NUCLEOTIDE SEQUENCE</scope>
    <source>
        <strain evidence="2">KEN8</strain>
    </source>
</reference>
<reference evidence="2" key="1">
    <citation type="submission" date="2020-06" db="EMBL/GenBank/DDBJ databases">
        <authorList>
            <person name="Li T."/>
            <person name="Hu X."/>
            <person name="Zhang T."/>
            <person name="Song X."/>
            <person name="Zhang H."/>
            <person name="Dai N."/>
            <person name="Sheng W."/>
            <person name="Hou X."/>
            <person name="Wei L."/>
        </authorList>
    </citation>
    <scope>NUCLEOTIDE SEQUENCE</scope>
    <source>
        <strain evidence="2">KEN8</strain>
        <tissue evidence="2">Leaf</tissue>
    </source>
</reference>
<dbReference type="PANTHER" id="PTHR33924:SF1">
    <property type="entry name" value="DNA-DIRECTED RNA POLYMERASE SUBUNIT BETA"/>
    <property type="match status" value="1"/>
</dbReference>
<dbReference type="PANTHER" id="PTHR33924">
    <property type="entry name" value="CATION-TRANSPORTING ATPASE"/>
    <property type="match status" value="1"/>
</dbReference>
<dbReference type="EMBL" id="JACGWM010000001">
    <property type="protein sequence ID" value="KAL0396589.1"/>
    <property type="molecule type" value="Genomic_DNA"/>
</dbReference>
<dbReference type="AlphaFoldDB" id="A0AAW2SWW5"/>
<proteinExistence type="predicted"/>
<accession>A0AAW2SWW5</accession>
<organism evidence="2">
    <name type="scientific">Sesamum calycinum</name>
    <dbReference type="NCBI Taxonomy" id="2727403"/>
    <lineage>
        <taxon>Eukaryota</taxon>
        <taxon>Viridiplantae</taxon>
        <taxon>Streptophyta</taxon>
        <taxon>Embryophyta</taxon>
        <taxon>Tracheophyta</taxon>
        <taxon>Spermatophyta</taxon>
        <taxon>Magnoliopsida</taxon>
        <taxon>eudicotyledons</taxon>
        <taxon>Gunneridae</taxon>
        <taxon>Pentapetalae</taxon>
        <taxon>asterids</taxon>
        <taxon>lamiids</taxon>
        <taxon>Lamiales</taxon>
        <taxon>Pedaliaceae</taxon>
        <taxon>Sesamum</taxon>
    </lineage>
</organism>
<evidence type="ECO:0000313" key="2">
    <source>
        <dbReference type="EMBL" id="KAL0396589.1"/>
    </source>
</evidence>
<name>A0AAW2SWW5_9LAMI</name>
<evidence type="ECO:0000256" key="1">
    <source>
        <dbReference type="SAM" id="MobiDB-lite"/>
    </source>
</evidence>